<reference evidence="1" key="1">
    <citation type="submission" date="2013-12" db="EMBL/GenBank/DDBJ databases">
        <title>The Genome Sequence of Aphanomyces astaci APO3.</title>
        <authorList>
            <consortium name="The Broad Institute Genomics Platform"/>
            <person name="Russ C."/>
            <person name="Tyler B."/>
            <person name="van West P."/>
            <person name="Dieguez-Uribeondo J."/>
            <person name="Young S.K."/>
            <person name="Zeng Q."/>
            <person name="Gargeya S."/>
            <person name="Fitzgerald M."/>
            <person name="Abouelleil A."/>
            <person name="Alvarado L."/>
            <person name="Chapman S.B."/>
            <person name="Gainer-Dewar J."/>
            <person name="Goldberg J."/>
            <person name="Griggs A."/>
            <person name="Gujja S."/>
            <person name="Hansen M."/>
            <person name="Howarth C."/>
            <person name="Imamovic A."/>
            <person name="Ireland A."/>
            <person name="Larimer J."/>
            <person name="McCowan C."/>
            <person name="Murphy C."/>
            <person name="Pearson M."/>
            <person name="Poon T.W."/>
            <person name="Priest M."/>
            <person name="Roberts A."/>
            <person name="Saif S."/>
            <person name="Shea T."/>
            <person name="Sykes S."/>
            <person name="Wortman J."/>
            <person name="Nusbaum C."/>
            <person name="Birren B."/>
        </authorList>
    </citation>
    <scope>NUCLEOTIDE SEQUENCE [LARGE SCALE GENOMIC DNA]</scope>
    <source>
        <strain evidence="1">APO3</strain>
    </source>
</reference>
<proteinExistence type="predicted"/>
<accession>W4FF90</accession>
<dbReference type="AlphaFoldDB" id="W4FF90"/>
<dbReference type="RefSeq" id="XP_009844361.1">
    <property type="nucleotide sequence ID" value="XM_009846059.1"/>
</dbReference>
<name>W4FF90_APHAT</name>
<dbReference type="VEuPathDB" id="FungiDB:H257_17324"/>
<sequence length="132" mass="14865">MATNSKLSGVSQFGLTSLAPTATQHHLSEGCDYSSAARFQRPLVDCIEHLATWPCDGACADVKSRMTNCGRTKSYTVSEIEQRIKATRLAQRQTYRALGAAIEVSTWTIWNFIQSKWVTRRSNWTKPRLKPE</sequence>
<dbReference type="GeneID" id="20819320"/>
<organism evidence="1">
    <name type="scientific">Aphanomyces astaci</name>
    <name type="common">Crayfish plague agent</name>
    <dbReference type="NCBI Taxonomy" id="112090"/>
    <lineage>
        <taxon>Eukaryota</taxon>
        <taxon>Sar</taxon>
        <taxon>Stramenopiles</taxon>
        <taxon>Oomycota</taxon>
        <taxon>Saprolegniomycetes</taxon>
        <taxon>Saprolegniales</taxon>
        <taxon>Verrucalvaceae</taxon>
        <taxon>Aphanomyces</taxon>
    </lineage>
</organism>
<protein>
    <submittedName>
        <fullName evidence="1">Uncharacterized protein</fullName>
    </submittedName>
</protein>
<evidence type="ECO:0000313" key="1">
    <source>
        <dbReference type="EMBL" id="ETV66172.1"/>
    </source>
</evidence>
<dbReference type="EMBL" id="KI913216">
    <property type="protein sequence ID" value="ETV66172.1"/>
    <property type="molecule type" value="Genomic_DNA"/>
</dbReference>
<gene>
    <name evidence="1" type="ORF">H257_17324</name>
</gene>